<dbReference type="PANTHER" id="PTHR46623">
    <property type="entry name" value="CARBOXYMETHYLENEBUTENOLIDASE-RELATED"/>
    <property type="match status" value="1"/>
</dbReference>
<sequence>MYDALLAETVTVTGHGGDRIEAYSARPMSPGPFGGVVVIHHMPGYDDPTKEITRRFAAEGFAAVCPNLYSREAPGASPDDAAAAARARGGVPDERFLGDAAGTAAYLRGLPSANGKVGVIGYCSGGRQAFLALASLDVQAGVDCYGAFVAGRPPEGFPLQVEPIVHLAKDLHGPLLGLFGAEDSYPSPEHVAELEAELKAQGKPYEFHTYENAGHAFFAVNRPSYRNEAAVDGWSKVLAFFREHL</sequence>
<dbReference type="OrthoDB" id="188362at2"/>
<evidence type="ECO:0000259" key="1">
    <source>
        <dbReference type="Pfam" id="PF01738"/>
    </source>
</evidence>
<protein>
    <submittedName>
        <fullName evidence="2">Carboxymethylenebutenolidase</fullName>
    </submittedName>
</protein>
<dbReference type="Gene3D" id="3.40.50.1820">
    <property type="entry name" value="alpha/beta hydrolase"/>
    <property type="match status" value="1"/>
</dbReference>
<dbReference type="GO" id="GO:0016787">
    <property type="term" value="F:hydrolase activity"/>
    <property type="evidence" value="ECO:0007669"/>
    <property type="project" value="InterPro"/>
</dbReference>
<name>A0A239CLQ0_9ACTN</name>
<dbReference type="InterPro" id="IPR029058">
    <property type="entry name" value="AB_hydrolase_fold"/>
</dbReference>
<dbReference type="SUPFAM" id="SSF53474">
    <property type="entry name" value="alpha/beta-Hydrolases"/>
    <property type="match status" value="1"/>
</dbReference>
<evidence type="ECO:0000313" key="2">
    <source>
        <dbReference type="EMBL" id="SNS20611.1"/>
    </source>
</evidence>
<keyword evidence="3" id="KW-1185">Reference proteome</keyword>
<proteinExistence type="predicted"/>
<evidence type="ECO:0000313" key="3">
    <source>
        <dbReference type="Proteomes" id="UP000198280"/>
    </source>
</evidence>
<accession>A0A239CLQ0</accession>
<gene>
    <name evidence="2" type="ORF">SAMN05216252_10482</name>
</gene>
<dbReference type="PANTHER" id="PTHR46623:SF6">
    <property type="entry name" value="ALPHA_BETA-HYDROLASES SUPERFAMILY PROTEIN"/>
    <property type="match status" value="1"/>
</dbReference>
<reference evidence="2 3" key="1">
    <citation type="submission" date="2017-06" db="EMBL/GenBank/DDBJ databases">
        <authorList>
            <person name="Kim H.J."/>
            <person name="Triplett B.A."/>
        </authorList>
    </citation>
    <scope>NUCLEOTIDE SEQUENCE [LARGE SCALE GENOMIC DNA]</scope>
    <source>
        <strain evidence="2 3">CGMCC 4.1858</strain>
    </source>
</reference>
<feature type="domain" description="Dienelactone hydrolase" evidence="1">
    <location>
        <begin position="20"/>
        <end position="244"/>
    </location>
</feature>
<dbReference type="Pfam" id="PF01738">
    <property type="entry name" value="DLH"/>
    <property type="match status" value="1"/>
</dbReference>
<organism evidence="2 3">
    <name type="scientific">Actinacidiphila glaucinigra</name>
    <dbReference type="NCBI Taxonomy" id="235986"/>
    <lineage>
        <taxon>Bacteria</taxon>
        <taxon>Bacillati</taxon>
        <taxon>Actinomycetota</taxon>
        <taxon>Actinomycetes</taxon>
        <taxon>Kitasatosporales</taxon>
        <taxon>Streptomycetaceae</taxon>
        <taxon>Actinacidiphila</taxon>
    </lineage>
</organism>
<dbReference type="InterPro" id="IPR051049">
    <property type="entry name" value="Dienelactone_hydrolase-like"/>
</dbReference>
<dbReference type="RefSeq" id="WP_089223215.1">
    <property type="nucleotide sequence ID" value="NZ_FZOF01000004.1"/>
</dbReference>
<dbReference type="Proteomes" id="UP000198280">
    <property type="component" value="Unassembled WGS sequence"/>
</dbReference>
<dbReference type="AlphaFoldDB" id="A0A239CLQ0"/>
<dbReference type="EMBL" id="FZOF01000004">
    <property type="protein sequence ID" value="SNS20611.1"/>
    <property type="molecule type" value="Genomic_DNA"/>
</dbReference>
<dbReference type="InterPro" id="IPR002925">
    <property type="entry name" value="Dienelactn_hydro"/>
</dbReference>